<dbReference type="InterPro" id="IPR002645">
    <property type="entry name" value="STAS_dom"/>
</dbReference>
<name>A0A1G9IZE0_9FIRM</name>
<feature type="domain" description="STAS" evidence="1">
    <location>
        <begin position="1"/>
        <end position="101"/>
    </location>
</feature>
<dbReference type="Proteomes" id="UP000199476">
    <property type="component" value="Unassembled WGS sequence"/>
</dbReference>
<dbReference type="OrthoDB" id="9802385at2"/>
<dbReference type="GO" id="GO:0043856">
    <property type="term" value="F:anti-sigma factor antagonist activity"/>
    <property type="evidence" value="ECO:0007669"/>
    <property type="project" value="TreeGrafter"/>
</dbReference>
<sequence length="101" mass="11638">MDIEVEIKEDFARLVPGEDLDLTTAGDLKEEFTELVENGQKNIVIDFERVRRIDSSGIGKILLFQKILKEEQGSLKITNINSEYVREVFEMVHLDELVDVQ</sequence>
<dbReference type="AlphaFoldDB" id="A0A1G9IZE0"/>
<dbReference type="PANTHER" id="PTHR33495:SF2">
    <property type="entry name" value="ANTI-SIGMA FACTOR ANTAGONIST TM_1081-RELATED"/>
    <property type="match status" value="1"/>
</dbReference>
<dbReference type="CDD" id="cd07043">
    <property type="entry name" value="STAS_anti-anti-sigma_factors"/>
    <property type="match status" value="1"/>
</dbReference>
<dbReference type="STRING" id="321763.SAMN04488692_103100"/>
<proteinExistence type="predicted"/>
<keyword evidence="3" id="KW-1185">Reference proteome</keyword>
<dbReference type="InterPro" id="IPR036513">
    <property type="entry name" value="STAS_dom_sf"/>
</dbReference>
<organism evidence="2 3">
    <name type="scientific">Halarsenatibacter silvermanii</name>
    <dbReference type="NCBI Taxonomy" id="321763"/>
    <lineage>
        <taxon>Bacteria</taxon>
        <taxon>Bacillati</taxon>
        <taxon>Bacillota</taxon>
        <taxon>Clostridia</taxon>
        <taxon>Halanaerobiales</taxon>
        <taxon>Halarsenatibacteraceae</taxon>
        <taxon>Halarsenatibacter</taxon>
    </lineage>
</organism>
<accession>A0A1G9IZE0</accession>
<reference evidence="2 3" key="1">
    <citation type="submission" date="2016-10" db="EMBL/GenBank/DDBJ databases">
        <authorList>
            <person name="de Groot N.N."/>
        </authorList>
    </citation>
    <scope>NUCLEOTIDE SEQUENCE [LARGE SCALE GENOMIC DNA]</scope>
    <source>
        <strain evidence="2 3">SLAS-1</strain>
    </source>
</reference>
<dbReference type="SUPFAM" id="SSF52091">
    <property type="entry name" value="SpoIIaa-like"/>
    <property type="match status" value="1"/>
</dbReference>
<dbReference type="Gene3D" id="3.30.750.24">
    <property type="entry name" value="STAS domain"/>
    <property type="match status" value="1"/>
</dbReference>
<evidence type="ECO:0000259" key="1">
    <source>
        <dbReference type="PROSITE" id="PS50801"/>
    </source>
</evidence>
<evidence type="ECO:0000313" key="2">
    <source>
        <dbReference type="EMBL" id="SDL30638.1"/>
    </source>
</evidence>
<dbReference type="EMBL" id="FNGO01000003">
    <property type="protein sequence ID" value="SDL30638.1"/>
    <property type="molecule type" value="Genomic_DNA"/>
</dbReference>
<dbReference type="PANTHER" id="PTHR33495">
    <property type="entry name" value="ANTI-SIGMA FACTOR ANTAGONIST TM_1081-RELATED-RELATED"/>
    <property type="match status" value="1"/>
</dbReference>
<dbReference type="Pfam" id="PF01740">
    <property type="entry name" value="STAS"/>
    <property type="match status" value="1"/>
</dbReference>
<evidence type="ECO:0000313" key="3">
    <source>
        <dbReference type="Proteomes" id="UP000199476"/>
    </source>
</evidence>
<protein>
    <submittedName>
        <fullName evidence="2">Anti-sigma B factor antagonist</fullName>
    </submittedName>
</protein>
<gene>
    <name evidence="2" type="ORF">SAMN04488692_103100</name>
</gene>
<dbReference type="RefSeq" id="WP_089758280.1">
    <property type="nucleotide sequence ID" value="NZ_FNGO01000003.1"/>
</dbReference>
<dbReference type="PROSITE" id="PS50801">
    <property type="entry name" value="STAS"/>
    <property type="match status" value="1"/>
</dbReference>